<evidence type="ECO:0000313" key="3">
    <source>
        <dbReference type="EMBL" id="CAJ1385370.1"/>
    </source>
</evidence>
<protein>
    <submittedName>
        <fullName evidence="3">Uncharacterized protein</fullName>
    </submittedName>
</protein>
<evidence type="ECO:0000313" key="4">
    <source>
        <dbReference type="Proteomes" id="UP001178507"/>
    </source>
</evidence>
<proteinExistence type="predicted"/>
<sequence>MAQRVLLPLLALALCSGFAFLCGTAPTSARQLRSARGAVTEVELSSSLSTALEVSTPGWWANIVTLVVPLAILITLYLQSERRKAQAK</sequence>
<keyword evidence="1" id="KW-0812">Transmembrane</keyword>
<feature type="signal peptide" evidence="2">
    <location>
        <begin position="1"/>
        <end position="29"/>
    </location>
</feature>
<gene>
    <name evidence="3" type="ORF">EVOR1521_LOCUS11993</name>
</gene>
<organism evidence="3 4">
    <name type="scientific">Effrenium voratum</name>
    <dbReference type="NCBI Taxonomy" id="2562239"/>
    <lineage>
        <taxon>Eukaryota</taxon>
        <taxon>Sar</taxon>
        <taxon>Alveolata</taxon>
        <taxon>Dinophyceae</taxon>
        <taxon>Suessiales</taxon>
        <taxon>Symbiodiniaceae</taxon>
        <taxon>Effrenium</taxon>
    </lineage>
</organism>
<evidence type="ECO:0000256" key="1">
    <source>
        <dbReference type="SAM" id="Phobius"/>
    </source>
</evidence>
<keyword evidence="1" id="KW-1133">Transmembrane helix</keyword>
<reference evidence="3" key="1">
    <citation type="submission" date="2023-08" db="EMBL/GenBank/DDBJ databases">
        <authorList>
            <person name="Chen Y."/>
            <person name="Shah S."/>
            <person name="Dougan E. K."/>
            <person name="Thang M."/>
            <person name="Chan C."/>
        </authorList>
    </citation>
    <scope>NUCLEOTIDE SEQUENCE</scope>
</reference>
<keyword evidence="2" id="KW-0732">Signal</keyword>
<evidence type="ECO:0000256" key="2">
    <source>
        <dbReference type="SAM" id="SignalP"/>
    </source>
</evidence>
<name>A0AA36ID17_9DINO</name>
<keyword evidence="4" id="KW-1185">Reference proteome</keyword>
<feature type="transmembrane region" description="Helical" evidence="1">
    <location>
        <begin position="58"/>
        <end position="78"/>
    </location>
</feature>
<keyword evidence="1" id="KW-0472">Membrane</keyword>
<comment type="caution">
    <text evidence="3">The sequence shown here is derived from an EMBL/GenBank/DDBJ whole genome shotgun (WGS) entry which is preliminary data.</text>
</comment>
<dbReference type="Proteomes" id="UP001178507">
    <property type="component" value="Unassembled WGS sequence"/>
</dbReference>
<dbReference type="AlphaFoldDB" id="A0AA36ID17"/>
<feature type="chain" id="PRO_5041245401" evidence="2">
    <location>
        <begin position="30"/>
        <end position="88"/>
    </location>
</feature>
<dbReference type="EMBL" id="CAUJNA010001225">
    <property type="protein sequence ID" value="CAJ1385370.1"/>
    <property type="molecule type" value="Genomic_DNA"/>
</dbReference>
<accession>A0AA36ID17</accession>